<proteinExistence type="predicted"/>
<sequence>MTVSVSEIFGTPEPPEFIDTSNLNAENAASMQSETSPFSLNDLLSDSLNAIGMNPTPLSLLAEPSHGLYTAQFVPPPNSNTMAIDDTIMDDILSPLVGLFGSESQFLAQTNLSPTLIIGSQSPDRNKQHSQRAVASVLPSALAHSRHTSAPYAHSSAKRSKDLSSPLGAERFSQPTSNTWLMPLAPAPPSGQNVDMLYSQLWQDVDIPSLINQPITNPLTQPFQHNQMISQPSVFSALIPMETMLVSAGLYQTNNQPFGSTQPAFKVGSTPMQPAFQTDAYASSAMADTFTPQPQDSFNHLGLDVDLSSLWSLNTQHVSHTMPMNLQYTPVNVGPSIQTAARSQLGSRYINANYIPRSLSAFPQEPDPNLQTFIAKYPMGYNTAGTQ</sequence>
<dbReference type="RefSeq" id="XP_006677469.1">
    <property type="nucleotide sequence ID" value="XM_006677406.1"/>
</dbReference>
<dbReference type="GeneID" id="18241174"/>
<evidence type="ECO:0000313" key="3">
    <source>
        <dbReference type="Proteomes" id="UP000007241"/>
    </source>
</evidence>
<dbReference type="HOGENOM" id="CLU_713675_0_0_1"/>
<protein>
    <submittedName>
        <fullName evidence="2">Expressed protein</fullName>
    </submittedName>
</protein>
<dbReference type="Proteomes" id="UP000007241">
    <property type="component" value="Unassembled WGS sequence"/>
</dbReference>
<reference evidence="2 3" key="1">
    <citation type="submission" date="2009-12" db="EMBL/GenBank/DDBJ databases">
        <title>The draft genome of Batrachochytrium dendrobatidis.</title>
        <authorList>
            <consortium name="US DOE Joint Genome Institute (JGI-PGF)"/>
            <person name="Kuo A."/>
            <person name="Salamov A."/>
            <person name="Schmutz J."/>
            <person name="Lucas S."/>
            <person name="Pitluck S."/>
            <person name="Rosenblum E."/>
            <person name="Stajich J."/>
            <person name="Eisen M."/>
            <person name="Grigoriev I.V."/>
        </authorList>
    </citation>
    <scope>NUCLEOTIDE SEQUENCE [LARGE SCALE GENOMIC DNA]</scope>
    <source>
        <strain evidence="3">JAM81 / FGSC 10211</strain>
    </source>
</reference>
<dbReference type="InParanoid" id="F4NYS7"/>
<evidence type="ECO:0000313" key="2">
    <source>
        <dbReference type="EMBL" id="EGF81759.1"/>
    </source>
</evidence>
<evidence type="ECO:0000256" key="1">
    <source>
        <dbReference type="SAM" id="MobiDB-lite"/>
    </source>
</evidence>
<keyword evidence="3" id="KW-1185">Reference proteome</keyword>
<gene>
    <name evidence="2" type="ORF">BATDEDRAFT_36697</name>
</gene>
<dbReference type="EMBL" id="GL882881">
    <property type="protein sequence ID" value="EGF81759.1"/>
    <property type="molecule type" value="Genomic_DNA"/>
</dbReference>
<organism evidence="2 3">
    <name type="scientific">Batrachochytrium dendrobatidis (strain JAM81 / FGSC 10211)</name>
    <name type="common">Frog chytrid fungus</name>
    <dbReference type="NCBI Taxonomy" id="684364"/>
    <lineage>
        <taxon>Eukaryota</taxon>
        <taxon>Fungi</taxon>
        <taxon>Fungi incertae sedis</taxon>
        <taxon>Chytridiomycota</taxon>
        <taxon>Chytridiomycota incertae sedis</taxon>
        <taxon>Chytridiomycetes</taxon>
        <taxon>Rhizophydiales</taxon>
        <taxon>Rhizophydiales incertae sedis</taxon>
        <taxon>Batrachochytrium</taxon>
    </lineage>
</organism>
<accession>F4NYS7</accession>
<name>F4NYS7_BATDJ</name>
<feature type="region of interest" description="Disordered" evidence="1">
    <location>
        <begin position="118"/>
        <end position="170"/>
    </location>
</feature>
<dbReference type="AlphaFoldDB" id="F4NYS7"/>